<evidence type="ECO:0000313" key="4">
    <source>
        <dbReference type="EMBL" id="MBE8613922.1"/>
    </source>
</evidence>
<proteinExistence type="predicted"/>
<dbReference type="CDD" id="cd00796">
    <property type="entry name" value="INT_Rci_Hp1_C"/>
    <property type="match status" value="1"/>
</dbReference>
<evidence type="ECO:0000256" key="1">
    <source>
        <dbReference type="ARBA" id="ARBA00022908"/>
    </source>
</evidence>
<accession>A0A8I0PYZ3</accession>
<keyword evidence="1" id="KW-0229">DNA integration</keyword>
<comment type="caution">
    <text evidence="4">The sequence shown here is derived from an EMBL/GenBank/DDBJ whole genome shotgun (WGS) entry which is preliminary data.</text>
</comment>
<dbReference type="PANTHER" id="PTHR30349">
    <property type="entry name" value="PHAGE INTEGRASE-RELATED"/>
    <property type="match status" value="1"/>
</dbReference>
<dbReference type="EMBL" id="PKLF01000015">
    <property type="protein sequence ID" value="MBE8613922.1"/>
    <property type="molecule type" value="Genomic_DNA"/>
</dbReference>
<dbReference type="InterPro" id="IPR002104">
    <property type="entry name" value="Integrase_catalytic"/>
</dbReference>
<dbReference type="PANTHER" id="PTHR30349:SF93">
    <property type="entry name" value="FELS-2 PROPHAGE PROTEIN"/>
    <property type="match status" value="1"/>
</dbReference>
<dbReference type="GO" id="GO:0006310">
    <property type="term" value="P:DNA recombination"/>
    <property type="evidence" value="ECO:0007669"/>
    <property type="project" value="UniProtKB-KW"/>
</dbReference>
<evidence type="ECO:0000313" key="5">
    <source>
        <dbReference type="Proteomes" id="UP000650477"/>
    </source>
</evidence>
<evidence type="ECO:0000259" key="3">
    <source>
        <dbReference type="PROSITE" id="PS51898"/>
    </source>
</evidence>
<organism evidence="4 5">
    <name type="scientific">Morganella morganii</name>
    <name type="common">Proteus morganii</name>
    <dbReference type="NCBI Taxonomy" id="582"/>
    <lineage>
        <taxon>Bacteria</taxon>
        <taxon>Pseudomonadati</taxon>
        <taxon>Pseudomonadota</taxon>
        <taxon>Gammaproteobacteria</taxon>
        <taxon>Enterobacterales</taxon>
        <taxon>Morganellaceae</taxon>
        <taxon>Morganella</taxon>
    </lineage>
</organism>
<reference evidence="4" key="1">
    <citation type="submission" date="2017-12" db="EMBL/GenBank/DDBJ databases">
        <title>Genome sequencing and analysis.</title>
        <authorList>
            <person name="Huang Y.-T."/>
        </authorList>
    </citation>
    <scope>NUCLEOTIDE SEQUENCE</scope>
    <source>
        <strain evidence="4">VGH116</strain>
    </source>
</reference>
<keyword evidence="2" id="KW-0233">DNA recombination</keyword>
<dbReference type="AlphaFoldDB" id="A0A8I0PYZ3"/>
<dbReference type="InterPro" id="IPR013762">
    <property type="entry name" value="Integrase-like_cat_sf"/>
</dbReference>
<sequence length="326" mass="37784">MSIKKLEDGRYEVDIRPTGRNGKRVRRKFDKKFEAVNYERYVMANHSKEWEPKLTDNRRLSEIAQQWWDLFGRHLDHGRDQKNRIDMFCRVMSDPVMPKIDKSFISQYCQIRTAYGVKASTVNREITAVRGIFTNLIDAGLYHCEHPFSGYKKMKEQATEMSYLTDDDISRLLAHLSGDDYNIAVLCLSTGARWSEATRLKREHVIHNKIRFTFTKTRKPRIVPISDDVADMICDGKNGLLFPDISYQRFRKILKEVKPTLPGGQATHVLRHTFATHFMMNGGSILTLQRLLGHANLSQTMTYAHFAPDFLQDAIDLNPLKGKCRI</sequence>
<protein>
    <submittedName>
        <fullName evidence="4">Integrase</fullName>
    </submittedName>
</protein>
<dbReference type="InterPro" id="IPR050090">
    <property type="entry name" value="Tyrosine_recombinase_XerCD"/>
</dbReference>
<evidence type="ECO:0000256" key="2">
    <source>
        <dbReference type="ARBA" id="ARBA00023172"/>
    </source>
</evidence>
<dbReference type="SUPFAM" id="SSF56349">
    <property type="entry name" value="DNA breaking-rejoining enzymes"/>
    <property type="match status" value="1"/>
</dbReference>
<gene>
    <name evidence="4" type="ORF">CYG68_16155</name>
</gene>
<dbReference type="InterPro" id="IPR057084">
    <property type="entry name" value="Int_N"/>
</dbReference>
<feature type="domain" description="Tyr recombinase" evidence="3">
    <location>
        <begin position="159"/>
        <end position="316"/>
    </location>
</feature>
<dbReference type="GO" id="GO:0015074">
    <property type="term" value="P:DNA integration"/>
    <property type="evidence" value="ECO:0007669"/>
    <property type="project" value="UniProtKB-KW"/>
</dbReference>
<dbReference type="GO" id="GO:0003677">
    <property type="term" value="F:DNA binding"/>
    <property type="evidence" value="ECO:0007669"/>
    <property type="project" value="InterPro"/>
</dbReference>
<dbReference type="Gene3D" id="1.10.443.10">
    <property type="entry name" value="Intergrase catalytic core"/>
    <property type="match status" value="1"/>
</dbReference>
<name>A0A8I0PYZ3_MORMO</name>
<dbReference type="PROSITE" id="PS51898">
    <property type="entry name" value="TYR_RECOMBINASE"/>
    <property type="match status" value="1"/>
</dbReference>
<dbReference type="Proteomes" id="UP000650477">
    <property type="component" value="Unassembled WGS sequence"/>
</dbReference>
<dbReference type="Pfam" id="PF00589">
    <property type="entry name" value="Phage_integrase"/>
    <property type="match status" value="1"/>
</dbReference>
<dbReference type="Pfam" id="PF24624">
    <property type="entry name" value="Int_N"/>
    <property type="match status" value="1"/>
</dbReference>
<dbReference type="InterPro" id="IPR011010">
    <property type="entry name" value="DNA_brk_join_enz"/>
</dbReference>